<dbReference type="AlphaFoldDB" id="A0AB38D0S2"/>
<sequence length="140" mass="15362">MSTRSILMIATDTGDAGVYVHSDGYPDGDYGRLAVYSKIIERDGVDKFRATILAGAEFGGWSSIFGEDNPNNHLGTDRAKSVPGYGVRYLDADSYLIRPGDDLYDSGAEYIYHVAKDGTITWAEVNSRAYSALTWNRFSA</sequence>
<protein>
    <submittedName>
        <fullName evidence="1">Uncharacterized protein</fullName>
    </submittedName>
</protein>
<evidence type="ECO:0000313" key="2">
    <source>
        <dbReference type="Proteomes" id="UP000185210"/>
    </source>
</evidence>
<proteinExistence type="predicted"/>
<accession>A0AB38D0S2</accession>
<comment type="caution">
    <text evidence="1">The sequence shown here is derived from an EMBL/GenBank/DDBJ whole genome shotgun (WGS) entry which is preliminary data.</text>
</comment>
<gene>
    <name evidence="1" type="ORF">SAMEA2070301_03211</name>
</gene>
<dbReference type="EMBL" id="FSHM01000004">
    <property type="protein sequence ID" value="SIB20073.1"/>
    <property type="molecule type" value="Genomic_DNA"/>
</dbReference>
<name>A0AB38D0S2_9MYCO</name>
<evidence type="ECO:0000313" key="1">
    <source>
        <dbReference type="EMBL" id="SIB20073.1"/>
    </source>
</evidence>
<reference evidence="1 2" key="1">
    <citation type="submission" date="2016-11" db="EMBL/GenBank/DDBJ databases">
        <authorList>
            <consortium name="Pathogen Informatics"/>
        </authorList>
    </citation>
    <scope>NUCLEOTIDE SEQUENCE [LARGE SCALE GENOMIC DNA]</scope>
    <source>
        <strain evidence="1 2">104</strain>
    </source>
</reference>
<dbReference type="RefSeq" id="WP_131804737.1">
    <property type="nucleotide sequence ID" value="NZ_FSFF01000001.1"/>
</dbReference>
<organism evidence="1 2">
    <name type="scientific">Mycobacteroides abscessus subsp. abscessus</name>
    <dbReference type="NCBI Taxonomy" id="1185650"/>
    <lineage>
        <taxon>Bacteria</taxon>
        <taxon>Bacillati</taxon>
        <taxon>Actinomycetota</taxon>
        <taxon>Actinomycetes</taxon>
        <taxon>Mycobacteriales</taxon>
        <taxon>Mycobacteriaceae</taxon>
        <taxon>Mycobacteroides</taxon>
        <taxon>Mycobacteroides abscessus</taxon>
    </lineage>
</organism>
<dbReference type="Proteomes" id="UP000185210">
    <property type="component" value="Unassembled WGS sequence"/>
</dbReference>